<evidence type="ECO:0000256" key="1">
    <source>
        <dbReference type="ARBA" id="ARBA00001933"/>
    </source>
</evidence>
<dbReference type="EC" id="4.1.3.38" evidence="6"/>
<dbReference type="PANTHER" id="PTHR42743">
    <property type="entry name" value="AMINO-ACID AMINOTRANSFERASE"/>
    <property type="match status" value="1"/>
</dbReference>
<proteinExistence type="inferred from homology"/>
<evidence type="ECO:0000256" key="10">
    <source>
        <dbReference type="ARBA" id="ARBA00080135"/>
    </source>
</evidence>
<evidence type="ECO:0000256" key="5">
    <source>
        <dbReference type="ARBA" id="ARBA00035633"/>
    </source>
</evidence>
<evidence type="ECO:0000256" key="3">
    <source>
        <dbReference type="ARBA" id="ARBA00022898"/>
    </source>
</evidence>
<dbReference type="Pfam" id="PF01063">
    <property type="entry name" value="Aminotran_4"/>
    <property type="match status" value="1"/>
</dbReference>
<dbReference type="InterPro" id="IPR001544">
    <property type="entry name" value="Aminotrans_IV"/>
</dbReference>
<dbReference type="PANTHER" id="PTHR42743:SF10">
    <property type="entry name" value="D-ALANINE AMINOTRANSFERASE"/>
    <property type="match status" value="1"/>
</dbReference>
<evidence type="ECO:0000256" key="11">
    <source>
        <dbReference type="RuleBase" id="RU004106"/>
    </source>
</evidence>
<evidence type="ECO:0000256" key="4">
    <source>
        <dbReference type="ARBA" id="ARBA00022909"/>
    </source>
</evidence>
<comment type="catalytic activity">
    <reaction evidence="7">
        <text>4-amino-4-deoxychorismate = 4-aminobenzoate + pyruvate + H(+)</text>
        <dbReference type="Rhea" id="RHEA:16201"/>
        <dbReference type="ChEBI" id="CHEBI:15361"/>
        <dbReference type="ChEBI" id="CHEBI:15378"/>
        <dbReference type="ChEBI" id="CHEBI:17836"/>
        <dbReference type="ChEBI" id="CHEBI:58406"/>
        <dbReference type="EC" id="4.1.3.38"/>
    </reaction>
</comment>
<organism evidence="13 14">
    <name type="scientific">Legionella massiliensis</name>
    <dbReference type="NCBI Taxonomy" id="1034943"/>
    <lineage>
        <taxon>Bacteria</taxon>
        <taxon>Pseudomonadati</taxon>
        <taxon>Pseudomonadota</taxon>
        <taxon>Gammaproteobacteria</taxon>
        <taxon>Legionellales</taxon>
        <taxon>Legionellaceae</taxon>
        <taxon>Legionella</taxon>
    </lineage>
</organism>
<dbReference type="eggNOG" id="COG0115">
    <property type="taxonomic scope" value="Bacteria"/>
</dbReference>
<dbReference type="RefSeq" id="WP_043874851.1">
    <property type="nucleotide sequence ID" value="NZ_CCVW01000003.1"/>
</dbReference>
<dbReference type="SUPFAM" id="SSF56752">
    <property type="entry name" value="D-aminoacid aminotransferase-like PLP-dependent enzymes"/>
    <property type="match status" value="1"/>
</dbReference>
<evidence type="ECO:0000256" key="2">
    <source>
        <dbReference type="ARBA" id="ARBA00009320"/>
    </source>
</evidence>
<evidence type="ECO:0000256" key="8">
    <source>
        <dbReference type="ARBA" id="ARBA00054027"/>
    </source>
</evidence>
<keyword evidence="4" id="KW-0289">Folate biosynthesis</keyword>
<dbReference type="InterPro" id="IPR043131">
    <property type="entry name" value="BCAT-like_N"/>
</dbReference>
<keyword evidence="13" id="KW-0808">Transferase</keyword>
<dbReference type="GO" id="GO:0005829">
    <property type="term" value="C:cytosol"/>
    <property type="evidence" value="ECO:0007669"/>
    <property type="project" value="TreeGrafter"/>
</dbReference>
<dbReference type="GO" id="GO:0008483">
    <property type="term" value="F:transaminase activity"/>
    <property type="evidence" value="ECO:0007669"/>
    <property type="project" value="UniProtKB-KW"/>
</dbReference>
<dbReference type="OrthoDB" id="21319at2"/>
<dbReference type="InterPro" id="IPR036038">
    <property type="entry name" value="Aminotransferase-like"/>
</dbReference>
<dbReference type="Gene3D" id="3.20.10.10">
    <property type="entry name" value="D-amino Acid Aminotransferase, subunit A, domain 2"/>
    <property type="match status" value="1"/>
</dbReference>
<evidence type="ECO:0000256" key="12">
    <source>
        <dbReference type="RuleBase" id="RU004516"/>
    </source>
</evidence>
<dbReference type="FunFam" id="3.20.10.10:FF:000002">
    <property type="entry name" value="D-alanine aminotransferase"/>
    <property type="match status" value="1"/>
</dbReference>
<evidence type="ECO:0000256" key="6">
    <source>
        <dbReference type="ARBA" id="ARBA00035676"/>
    </source>
</evidence>
<evidence type="ECO:0000256" key="7">
    <source>
        <dbReference type="ARBA" id="ARBA00049529"/>
    </source>
</evidence>
<comment type="similarity">
    <text evidence="2 11">Belongs to the class-IV pyridoxal-phosphate-dependent aminotransferase family.</text>
</comment>
<accession>A0A078KZJ3</accession>
<keyword evidence="14" id="KW-1185">Reference proteome</keyword>
<sequence>MTQIVYLNGSYCKASEAKISIFDRGLTFADSIYEIIPVYKGHLFYAEKHLKRVEYSLSNAKIPSPDLDWYSIFNHLIEQNGKGDMQIYLQITRGNQGNRQYDIPSAIEPTVIAYTIHTPYPTIEEKMRGLQAQLIEDIRWLRCDIKATTLLANVLLHEEARSQGNKIALLSRNGCLTEGSASNVFLVDAKGTLLTPPLNNLCLSGITRQITIELINALSWPLREAPIPTEAIFSAKEVWITSTTKEIYPVTHVNDSVIANGQVGDYWKEINEKYQQLIEHL</sequence>
<dbReference type="InterPro" id="IPR043132">
    <property type="entry name" value="BCAT-like_C"/>
</dbReference>
<dbReference type="GO" id="GO:0046656">
    <property type="term" value="P:folic acid biosynthetic process"/>
    <property type="evidence" value="ECO:0007669"/>
    <property type="project" value="UniProtKB-KW"/>
</dbReference>
<keyword evidence="13" id="KW-0032">Aminotransferase</keyword>
<dbReference type="EMBL" id="CCSB01000003">
    <property type="protein sequence ID" value="CDZ78346.1"/>
    <property type="molecule type" value="Genomic_DNA"/>
</dbReference>
<dbReference type="AlphaFoldDB" id="A0A078KZJ3"/>
<name>A0A078KZJ3_9GAMM</name>
<evidence type="ECO:0000256" key="9">
    <source>
        <dbReference type="ARBA" id="ARBA00069174"/>
    </source>
</evidence>
<reference evidence="13 14" key="1">
    <citation type="submission" date="2014-06" db="EMBL/GenBank/DDBJ databases">
        <authorList>
            <person name="Urmite Genomes Urmite Genomes"/>
        </authorList>
    </citation>
    <scope>NUCLEOTIDE SEQUENCE [LARGE SCALE GENOMIC DNA]</scope>
</reference>
<dbReference type="Gene3D" id="3.30.470.10">
    <property type="match status" value="1"/>
</dbReference>
<evidence type="ECO:0000313" key="13">
    <source>
        <dbReference type="EMBL" id="CDZ78346.1"/>
    </source>
</evidence>
<dbReference type="STRING" id="1034943.BN59_02656"/>
<gene>
    <name evidence="13" type="primary">dat</name>
    <name evidence="13" type="ORF">BN59_02656</name>
</gene>
<comment type="function">
    <text evidence="8">Involved in the biosynthesis of p-aminobenzoate (PABA), a precursor of tetrahydrofolate. Converts 4-amino-4-deoxychorismate into 4-aminobenzoate (PABA) and pyruvate.</text>
</comment>
<dbReference type="GO" id="GO:0008652">
    <property type="term" value="P:amino acid biosynthetic process"/>
    <property type="evidence" value="ECO:0007669"/>
    <property type="project" value="UniProtKB-ARBA"/>
</dbReference>
<comment type="cofactor">
    <cofactor evidence="1 12">
        <name>pyridoxal 5'-phosphate</name>
        <dbReference type="ChEBI" id="CHEBI:597326"/>
    </cofactor>
</comment>
<dbReference type="PROSITE" id="PS00770">
    <property type="entry name" value="AA_TRANSFER_CLASS_4"/>
    <property type="match status" value="1"/>
</dbReference>
<keyword evidence="3 12" id="KW-0663">Pyridoxal phosphate</keyword>
<dbReference type="InterPro" id="IPR050571">
    <property type="entry name" value="Class-IV_PLP-Dep_Aminotrnsfr"/>
</dbReference>
<dbReference type="InterPro" id="IPR018300">
    <property type="entry name" value="Aminotrans_IV_CS"/>
</dbReference>
<evidence type="ECO:0000313" key="14">
    <source>
        <dbReference type="Proteomes" id="UP000044071"/>
    </source>
</evidence>
<dbReference type="GO" id="GO:0008696">
    <property type="term" value="F:4-amino-4-deoxychorismate lyase activity"/>
    <property type="evidence" value="ECO:0007669"/>
    <property type="project" value="UniProtKB-EC"/>
</dbReference>
<dbReference type="Proteomes" id="UP000044071">
    <property type="component" value="Unassembled WGS sequence"/>
</dbReference>
<protein>
    <recommendedName>
        <fullName evidence="9">Aminodeoxychorismate lyase</fullName>
        <ecNumber evidence="6">4.1.3.38</ecNumber>
    </recommendedName>
    <alternativeName>
        <fullName evidence="10">4-amino-4-deoxychorismate lyase</fullName>
    </alternativeName>
</protein>
<comment type="pathway">
    <text evidence="5">Cofactor biosynthesis; tetrahydrofolate biosynthesis; 4-aminobenzoate from chorismate: step 2/2.</text>
</comment>